<feature type="non-terminal residue" evidence="1">
    <location>
        <position position="1"/>
    </location>
</feature>
<organism evidence="1 2">
    <name type="scientific">Pyrocoelia pectoralis</name>
    <dbReference type="NCBI Taxonomy" id="417401"/>
    <lineage>
        <taxon>Eukaryota</taxon>
        <taxon>Metazoa</taxon>
        <taxon>Ecdysozoa</taxon>
        <taxon>Arthropoda</taxon>
        <taxon>Hexapoda</taxon>
        <taxon>Insecta</taxon>
        <taxon>Pterygota</taxon>
        <taxon>Neoptera</taxon>
        <taxon>Endopterygota</taxon>
        <taxon>Coleoptera</taxon>
        <taxon>Polyphaga</taxon>
        <taxon>Elateriformia</taxon>
        <taxon>Elateroidea</taxon>
        <taxon>Lampyridae</taxon>
        <taxon>Lampyrinae</taxon>
        <taxon>Pyrocoelia</taxon>
    </lineage>
</organism>
<gene>
    <name evidence="1" type="ORF">RI129_000408</name>
</gene>
<name>A0AAN7VT47_9COLE</name>
<dbReference type="AlphaFoldDB" id="A0AAN7VT47"/>
<evidence type="ECO:0000313" key="2">
    <source>
        <dbReference type="Proteomes" id="UP001329430"/>
    </source>
</evidence>
<keyword evidence="2" id="KW-1185">Reference proteome</keyword>
<reference evidence="1 2" key="1">
    <citation type="journal article" date="2024" name="Insects">
        <title>An Improved Chromosome-Level Genome Assembly of the Firefly Pyrocoelia pectoralis.</title>
        <authorList>
            <person name="Fu X."/>
            <person name="Meyer-Rochow V.B."/>
            <person name="Ballantyne L."/>
            <person name="Zhu X."/>
        </authorList>
    </citation>
    <scope>NUCLEOTIDE SEQUENCE [LARGE SCALE GENOMIC DNA]</scope>
    <source>
        <strain evidence="1">XCY_ONT2</strain>
    </source>
</reference>
<dbReference type="EMBL" id="JAVRBK010000001">
    <property type="protein sequence ID" value="KAK5649379.1"/>
    <property type="molecule type" value="Genomic_DNA"/>
</dbReference>
<dbReference type="Proteomes" id="UP001329430">
    <property type="component" value="Chromosome 1"/>
</dbReference>
<protein>
    <submittedName>
        <fullName evidence="1">Uncharacterized protein</fullName>
    </submittedName>
</protein>
<accession>A0AAN7VT47</accession>
<sequence length="92" mass="10933">FYKSVVVRIKSRCDIGNLTLYLNTNAHRCLKFRLINKNKPIGYRHSTHETSKYDPFLWSRLFLFSKNCENSNDYATKNFFDHLSPFSSQHVI</sequence>
<proteinExistence type="predicted"/>
<comment type="caution">
    <text evidence="1">The sequence shown here is derived from an EMBL/GenBank/DDBJ whole genome shotgun (WGS) entry which is preliminary data.</text>
</comment>
<evidence type="ECO:0000313" key="1">
    <source>
        <dbReference type="EMBL" id="KAK5649379.1"/>
    </source>
</evidence>